<organism evidence="1 2">
    <name type="scientific">Batillaria attramentaria</name>
    <dbReference type="NCBI Taxonomy" id="370345"/>
    <lineage>
        <taxon>Eukaryota</taxon>
        <taxon>Metazoa</taxon>
        <taxon>Spiralia</taxon>
        <taxon>Lophotrochozoa</taxon>
        <taxon>Mollusca</taxon>
        <taxon>Gastropoda</taxon>
        <taxon>Caenogastropoda</taxon>
        <taxon>Sorbeoconcha</taxon>
        <taxon>Cerithioidea</taxon>
        <taxon>Batillariidae</taxon>
        <taxon>Batillaria</taxon>
    </lineage>
</organism>
<dbReference type="AlphaFoldDB" id="A0ABD0JSE1"/>
<gene>
    <name evidence="1" type="ORF">BaRGS_00031060</name>
</gene>
<comment type="caution">
    <text evidence="1">The sequence shown here is derived from an EMBL/GenBank/DDBJ whole genome shotgun (WGS) entry which is preliminary data.</text>
</comment>
<evidence type="ECO:0000313" key="2">
    <source>
        <dbReference type="Proteomes" id="UP001519460"/>
    </source>
</evidence>
<sequence length="134" mass="14956">MFFWGLKHVSQRTGSHDSATFLKDSAIFVGGVNNFPSGIGSHGSSMFPKDSTMFFRGLKPCSLRSRKPVTFFKASEAEAVHGDGNQHADWSTRHTLTKSHALRSLDTTTVDVQNQPFFIQVCMKASQARERHPR</sequence>
<proteinExistence type="predicted"/>
<dbReference type="Proteomes" id="UP001519460">
    <property type="component" value="Unassembled WGS sequence"/>
</dbReference>
<dbReference type="EMBL" id="JACVVK020000343">
    <property type="protein sequence ID" value="KAK7477676.1"/>
    <property type="molecule type" value="Genomic_DNA"/>
</dbReference>
<accession>A0ABD0JSE1</accession>
<name>A0ABD0JSE1_9CAEN</name>
<protein>
    <submittedName>
        <fullName evidence="1">Uncharacterized protein</fullName>
    </submittedName>
</protein>
<keyword evidence="2" id="KW-1185">Reference proteome</keyword>
<reference evidence="1 2" key="1">
    <citation type="journal article" date="2023" name="Sci. Data">
        <title>Genome assembly of the Korean intertidal mud-creeper Batillaria attramentaria.</title>
        <authorList>
            <person name="Patra A.K."/>
            <person name="Ho P.T."/>
            <person name="Jun S."/>
            <person name="Lee S.J."/>
            <person name="Kim Y."/>
            <person name="Won Y.J."/>
        </authorList>
    </citation>
    <scope>NUCLEOTIDE SEQUENCE [LARGE SCALE GENOMIC DNA]</scope>
    <source>
        <strain evidence="1">Wonlab-2016</strain>
    </source>
</reference>
<evidence type="ECO:0000313" key="1">
    <source>
        <dbReference type="EMBL" id="KAK7477676.1"/>
    </source>
</evidence>